<dbReference type="Gene3D" id="3.50.50.60">
    <property type="entry name" value="FAD/NAD(P)-binding domain"/>
    <property type="match status" value="1"/>
</dbReference>
<gene>
    <name evidence="2" type="ORF">NQ317_009307</name>
</gene>
<organism evidence="2 3">
    <name type="scientific">Molorchus minor</name>
    <dbReference type="NCBI Taxonomy" id="1323400"/>
    <lineage>
        <taxon>Eukaryota</taxon>
        <taxon>Metazoa</taxon>
        <taxon>Ecdysozoa</taxon>
        <taxon>Arthropoda</taxon>
        <taxon>Hexapoda</taxon>
        <taxon>Insecta</taxon>
        <taxon>Pterygota</taxon>
        <taxon>Neoptera</taxon>
        <taxon>Endopterygota</taxon>
        <taxon>Coleoptera</taxon>
        <taxon>Polyphaga</taxon>
        <taxon>Cucujiformia</taxon>
        <taxon>Chrysomeloidea</taxon>
        <taxon>Cerambycidae</taxon>
        <taxon>Lamiinae</taxon>
        <taxon>Monochamini</taxon>
        <taxon>Molorchus</taxon>
    </lineage>
</organism>
<comment type="caution">
    <text evidence="2">The sequence shown here is derived from an EMBL/GenBank/DDBJ whole genome shotgun (WGS) entry which is preliminary data.</text>
</comment>
<keyword evidence="3" id="KW-1185">Reference proteome</keyword>
<evidence type="ECO:0000259" key="1">
    <source>
        <dbReference type="Pfam" id="PF01593"/>
    </source>
</evidence>
<dbReference type="SUPFAM" id="SSF54373">
    <property type="entry name" value="FAD-linked reductases, C-terminal domain"/>
    <property type="match status" value="1"/>
</dbReference>
<dbReference type="SUPFAM" id="SSF51905">
    <property type="entry name" value="FAD/NAD(P)-binding domain"/>
    <property type="match status" value="1"/>
</dbReference>
<dbReference type="Pfam" id="PF01593">
    <property type="entry name" value="Amino_oxidase"/>
    <property type="match status" value="1"/>
</dbReference>
<sequence>MYVGNLSVPKVLRQFKYNFLRKYSCSNEKEAGKGDMQVCTISDCMVDPCGAEPSVVIVGAGIAGLSAAQRLVQCGISNFTLLEATDRPGGRIHSCWLGDVVAEMGCQHIEGACIGNPVYNLAAQEGLLKVPLKRVDPTKGLFCTSDGRAVGTSVAMMAYHVYKQIEHEAASLFHIGCGKEHGSLQNFFNTILVFNHFNIDIRIQQELQRFSEDHRYDASRIMFGLTNILRTKIGEDLSQVSADNFGSGIHIPGGKIMVPLGFVGVLSPLMKELPDCTLKFSKPVGLIRWGAVQSRNNGPRAVVQCCDGDEFCADYVIITVSLGVLKEHGEKMFCPALPANKMEAIKSLGYGYVDKIFLDYERPFWVWSDGGIKFAWSQEELSKRTDWTKGLSAVEEVEGSKHVLCAYISGPEAVVMEHASDEEVAEGITKVLRQFTGDASLPFPSTVLRSKWASDPYFCGSYSYINMQSNVGHQCDLSCPVPGSCDPVPPILLFAGEATCAGHHSTVHGARLSGIREAERIIQLTKKYGGPPPKDCS</sequence>
<dbReference type="EMBL" id="JAPWTJ010001127">
    <property type="protein sequence ID" value="KAJ8973713.1"/>
    <property type="molecule type" value="Genomic_DNA"/>
</dbReference>
<feature type="domain" description="Amine oxidase" evidence="1">
    <location>
        <begin position="62"/>
        <end position="522"/>
    </location>
</feature>
<name>A0ABQ9J6K5_9CUCU</name>
<dbReference type="InterPro" id="IPR002937">
    <property type="entry name" value="Amino_oxidase"/>
</dbReference>
<proteinExistence type="predicted"/>
<evidence type="ECO:0000313" key="2">
    <source>
        <dbReference type="EMBL" id="KAJ8973713.1"/>
    </source>
</evidence>
<protein>
    <recommendedName>
        <fullName evidence="1">Amine oxidase domain-containing protein</fullName>
    </recommendedName>
</protein>
<dbReference type="InterPro" id="IPR036188">
    <property type="entry name" value="FAD/NAD-bd_sf"/>
</dbReference>
<evidence type="ECO:0000313" key="3">
    <source>
        <dbReference type="Proteomes" id="UP001162164"/>
    </source>
</evidence>
<dbReference type="Proteomes" id="UP001162164">
    <property type="component" value="Unassembled WGS sequence"/>
</dbReference>
<accession>A0ABQ9J6K5</accession>
<dbReference type="Gene3D" id="3.90.660.10">
    <property type="match status" value="1"/>
</dbReference>
<dbReference type="InterPro" id="IPR050281">
    <property type="entry name" value="Flavin_monoamine_oxidase"/>
</dbReference>
<reference evidence="2" key="1">
    <citation type="journal article" date="2023" name="Insect Mol. Biol.">
        <title>Genome sequencing provides insights into the evolution of gene families encoding plant cell wall-degrading enzymes in longhorned beetles.</title>
        <authorList>
            <person name="Shin N.R."/>
            <person name="Okamura Y."/>
            <person name="Kirsch R."/>
            <person name="Pauchet Y."/>
        </authorList>
    </citation>
    <scope>NUCLEOTIDE SEQUENCE</scope>
    <source>
        <strain evidence="2">MMC_N1</strain>
    </source>
</reference>
<dbReference type="PANTHER" id="PTHR10742">
    <property type="entry name" value="FLAVIN MONOAMINE OXIDASE"/>
    <property type="match status" value="1"/>
</dbReference>
<dbReference type="PANTHER" id="PTHR10742:SF416">
    <property type="entry name" value="SPERMINE OXIDASE"/>
    <property type="match status" value="1"/>
</dbReference>